<dbReference type="EMBL" id="JAHQIW010007284">
    <property type="protein sequence ID" value="KAJ1373433.1"/>
    <property type="molecule type" value="Genomic_DNA"/>
</dbReference>
<dbReference type="Proteomes" id="UP001196413">
    <property type="component" value="Unassembled WGS sequence"/>
</dbReference>
<name>A0AAD5WL79_PARTN</name>
<sequence length="110" mass="12619">MDGSGRHGNLEQPLTLLGPFQFMDSNINQCSAINEGPISKEQLIQTIKRNHSDFAGDETATMRPSEAILCHPTDFRRVISMMLPYSEECQKQLTMMEYFDKHLPQDEEEK</sequence>
<proteinExistence type="predicted"/>
<evidence type="ECO:0000313" key="2">
    <source>
        <dbReference type="Proteomes" id="UP001196413"/>
    </source>
</evidence>
<reference evidence="1" key="1">
    <citation type="submission" date="2021-06" db="EMBL/GenBank/DDBJ databases">
        <title>Parelaphostrongylus tenuis whole genome reference sequence.</title>
        <authorList>
            <person name="Garwood T.J."/>
            <person name="Larsen P.A."/>
            <person name="Fountain-Jones N.M."/>
            <person name="Garbe J.R."/>
            <person name="Macchietto M.G."/>
            <person name="Kania S.A."/>
            <person name="Gerhold R.W."/>
            <person name="Richards J.E."/>
            <person name="Wolf T.M."/>
        </authorList>
    </citation>
    <scope>NUCLEOTIDE SEQUENCE</scope>
    <source>
        <strain evidence="1">MNPRO001-30</strain>
        <tissue evidence="1">Meninges</tissue>
    </source>
</reference>
<dbReference type="AlphaFoldDB" id="A0AAD5WL79"/>
<comment type="caution">
    <text evidence="1">The sequence shown here is derived from an EMBL/GenBank/DDBJ whole genome shotgun (WGS) entry which is preliminary data.</text>
</comment>
<protein>
    <submittedName>
        <fullName evidence="1">Uncharacterized protein</fullName>
    </submittedName>
</protein>
<accession>A0AAD5WL79</accession>
<keyword evidence="2" id="KW-1185">Reference proteome</keyword>
<gene>
    <name evidence="1" type="ORF">KIN20_035827</name>
</gene>
<organism evidence="1 2">
    <name type="scientific">Parelaphostrongylus tenuis</name>
    <name type="common">Meningeal worm</name>
    <dbReference type="NCBI Taxonomy" id="148309"/>
    <lineage>
        <taxon>Eukaryota</taxon>
        <taxon>Metazoa</taxon>
        <taxon>Ecdysozoa</taxon>
        <taxon>Nematoda</taxon>
        <taxon>Chromadorea</taxon>
        <taxon>Rhabditida</taxon>
        <taxon>Rhabditina</taxon>
        <taxon>Rhabditomorpha</taxon>
        <taxon>Strongyloidea</taxon>
        <taxon>Metastrongylidae</taxon>
        <taxon>Parelaphostrongylus</taxon>
    </lineage>
</organism>
<evidence type="ECO:0000313" key="1">
    <source>
        <dbReference type="EMBL" id="KAJ1373433.1"/>
    </source>
</evidence>